<dbReference type="OrthoDB" id="2878542at2"/>
<dbReference type="EMBL" id="QKRB01000031">
    <property type="protein sequence ID" value="PZD97043.1"/>
    <property type="molecule type" value="Genomic_DNA"/>
</dbReference>
<proteinExistence type="predicted"/>
<accession>A0A2W1LE18</accession>
<keyword evidence="2" id="KW-1185">Reference proteome</keyword>
<sequence>MRRRFVIEAVMVATYGQLLVPARPVEYVIPYSTIMELYDMKEGAEPVMDDPEDDRHVKAKIAELIQFFQESLNRKKIERALQSPWRESAPLLLNGEVSFTVVNAMDNAQYGEVFDPIETEQILTASRLQIPLLSDQLELQDRIVNAEVPVQVFDIEDFEFAVEQEMESENDWGATRDV</sequence>
<dbReference type="Proteomes" id="UP000249522">
    <property type="component" value="Unassembled WGS sequence"/>
</dbReference>
<gene>
    <name evidence="1" type="ORF">DNH61_03885</name>
</gene>
<name>A0A2W1LE18_9BACL</name>
<dbReference type="AlphaFoldDB" id="A0A2W1LE18"/>
<evidence type="ECO:0000313" key="1">
    <source>
        <dbReference type="EMBL" id="PZD97043.1"/>
    </source>
</evidence>
<dbReference type="RefSeq" id="WP_111145370.1">
    <property type="nucleotide sequence ID" value="NZ_QKRB01000031.1"/>
</dbReference>
<organism evidence="1 2">
    <name type="scientific">Paenibacillus sambharensis</name>
    <dbReference type="NCBI Taxonomy" id="1803190"/>
    <lineage>
        <taxon>Bacteria</taxon>
        <taxon>Bacillati</taxon>
        <taxon>Bacillota</taxon>
        <taxon>Bacilli</taxon>
        <taxon>Bacillales</taxon>
        <taxon>Paenibacillaceae</taxon>
        <taxon>Paenibacillus</taxon>
    </lineage>
</organism>
<evidence type="ECO:0000313" key="2">
    <source>
        <dbReference type="Proteomes" id="UP000249522"/>
    </source>
</evidence>
<protein>
    <submittedName>
        <fullName evidence="1">ADP-heptose synthase</fullName>
    </submittedName>
</protein>
<comment type="caution">
    <text evidence="1">The sequence shown here is derived from an EMBL/GenBank/DDBJ whole genome shotgun (WGS) entry which is preliminary data.</text>
</comment>
<reference evidence="1 2" key="1">
    <citation type="submission" date="2018-06" db="EMBL/GenBank/DDBJ databases">
        <title>Paenibacillus imtechensis sp. nov.</title>
        <authorList>
            <person name="Pinnaka A.K."/>
            <person name="Singh H."/>
            <person name="Kaur M."/>
        </authorList>
    </citation>
    <scope>NUCLEOTIDE SEQUENCE [LARGE SCALE GENOMIC DNA]</scope>
    <source>
        <strain evidence="1 2">SMB1</strain>
    </source>
</reference>